<dbReference type="Gene3D" id="3.40.50.1820">
    <property type="entry name" value="alpha/beta hydrolase"/>
    <property type="match status" value="1"/>
</dbReference>
<dbReference type="GO" id="GO:0016787">
    <property type="term" value="F:hydrolase activity"/>
    <property type="evidence" value="ECO:0007669"/>
    <property type="project" value="UniProtKB-KW"/>
</dbReference>
<gene>
    <name evidence="3" type="ORF">PXH69_32660</name>
</gene>
<evidence type="ECO:0000313" key="3">
    <source>
        <dbReference type="EMBL" id="MDE8649726.1"/>
    </source>
</evidence>
<evidence type="ECO:0000256" key="1">
    <source>
        <dbReference type="ARBA" id="ARBA00022801"/>
    </source>
</evidence>
<dbReference type="InterPro" id="IPR050300">
    <property type="entry name" value="GDXG_lipolytic_enzyme"/>
</dbReference>
<organism evidence="3 4">
    <name type="scientific">Rhodococcus qingshengii</name>
    <dbReference type="NCBI Taxonomy" id="334542"/>
    <lineage>
        <taxon>Bacteria</taxon>
        <taxon>Bacillati</taxon>
        <taxon>Actinomycetota</taxon>
        <taxon>Actinomycetes</taxon>
        <taxon>Mycobacteriales</taxon>
        <taxon>Nocardiaceae</taxon>
        <taxon>Rhodococcus</taxon>
        <taxon>Rhodococcus erythropolis group</taxon>
    </lineage>
</organism>
<reference evidence="3" key="1">
    <citation type="submission" date="2023-02" db="EMBL/GenBank/DDBJ databases">
        <title>A novel hydrolase synthesized by Rhodococcus erythropolis HQ is responsible for the detoxification of Zearalenone.</title>
        <authorList>
            <person name="Hu J."/>
            <person name="Xu J."/>
        </authorList>
    </citation>
    <scope>NUCLEOTIDE SEQUENCE</scope>
    <source>
        <strain evidence="3">HQ</strain>
    </source>
</reference>
<proteinExistence type="predicted"/>
<dbReference type="Proteomes" id="UP001217325">
    <property type="component" value="Unassembled WGS sequence"/>
</dbReference>
<dbReference type="Pfam" id="PF20434">
    <property type="entry name" value="BD-FAE"/>
    <property type="match status" value="1"/>
</dbReference>
<sequence>MRIRYGEDPDNFGVLHLPERPGPHPVVVMVHGGGWLENHDLSYFEPLARSLADAGVAVWNIEYRRVGGSGGWPTTLADVDDATEALATVVQKQAPAELDLDRVHLAGHSAGGHLAAWIAGRHTLSSNAPGGQPKIVPRSATIMAGVFDLSLAATAGHDGFVRQLLDGLPQQHPDRYEMASPINHLPIGLPVTALHGSADETVDPVQSRSYTVAANSVGDPAELRMIDGVGHGDFGNVDSPAWALAKRTILDYVAGDS</sequence>
<dbReference type="EMBL" id="JARDXE010000031">
    <property type="protein sequence ID" value="MDE8649726.1"/>
    <property type="molecule type" value="Genomic_DNA"/>
</dbReference>
<name>A0AAW6LW77_RHOSG</name>
<dbReference type="PANTHER" id="PTHR48081">
    <property type="entry name" value="AB HYDROLASE SUPERFAMILY PROTEIN C4A8.06C"/>
    <property type="match status" value="1"/>
</dbReference>
<dbReference type="RefSeq" id="WP_275233011.1">
    <property type="nucleotide sequence ID" value="NZ_JARDXE010000031.1"/>
</dbReference>
<dbReference type="InterPro" id="IPR029058">
    <property type="entry name" value="AB_hydrolase_fold"/>
</dbReference>
<protein>
    <submittedName>
        <fullName evidence="3">Alpha/beta hydrolase</fullName>
    </submittedName>
</protein>
<keyword evidence="1 3" id="KW-0378">Hydrolase</keyword>
<dbReference type="SUPFAM" id="SSF53474">
    <property type="entry name" value="alpha/beta-Hydrolases"/>
    <property type="match status" value="1"/>
</dbReference>
<dbReference type="InterPro" id="IPR049492">
    <property type="entry name" value="BD-FAE-like_dom"/>
</dbReference>
<evidence type="ECO:0000313" key="4">
    <source>
        <dbReference type="Proteomes" id="UP001217325"/>
    </source>
</evidence>
<accession>A0AAW6LW77</accession>
<comment type="caution">
    <text evidence="3">The sequence shown here is derived from an EMBL/GenBank/DDBJ whole genome shotgun (WGS) entry which is preliminary data.</text>
</comment>
<evidence type="ECO:0000259" key="2">
    <source>
        <dbReference type="Pfam" id="PF20434"/>
    </source>
</evidence>
<dbReference type="AlphaFoldDB" id="A0AAW6LW77"/>
<feature type="domain" description="BD-FAE-like" evidence="2">
    <location>
        <begin position="20"/>
        <end position="209"/>
    </location>
</feature>